<dbReference type="NCBIfam" id="TIGR01552">
    <property type="entry name" value="phd_fam"/>
    <property type="match status" value="1"/>
</dbReference>
<dbReference type="PANTHER" id="PTHR35377:SF5">
    <property type="entry name" value="ANTITOXIN VAPB46"/>
    <property type="match status" value="1"/>
</dbReference>
<dbReference type="EMBL" id="QPJC01000003">
    <property type="protein sequence ID" value="RCW45083.1"/>
    <property type="molecule type" value="Genomic_DNA"/>
</dbReference>
<keyword evidence="3" id="KW-1185">Reference proteome</keyword>
<feature type="region of interest" description="Disordered" evidence="1">
    <location>
        <begin position="86"/>
        <end position="123"/>
    </location>
</feature>
<protein>
    <submittedName>
        <fullName evidence="2">Prevent-host-death family protein</fullName>
    </submittedName>
</protein>
<accession>A0A368VV72</accession>
<evidence type="ECO:0000313" key="2">
    <source>
        <dbReference type="EMBL" id="RCW45083.1"/>
    </source>
</evidence>
<dbReference type="Gene3D" id="3.40.1620.10">
    <property type="entry name" value="YefM-like domain"/>
    <property type="match status" value="1"/>
</dbReference>
<dbReference type="AlphaFoldDB" id="A0A368VV72"/>
<organism evidence="2 3">
    <name type="scientific">Halopolyspora algeriensis</name>
    <dbReference type="NCBI Taxonomy" id="1500506"/>
    <lineage>
        <taxon>Bacteria</taxon>
        <taxon>Bacillati</taxon>
        <taxon>Actinomycetota</taxon>
        <taxon>Actinomycetes</taxon>
        <taxon>Actinomycetes incertae sedis</taxon>
        <taxon>Halopolyspora</taxon>
    </lineage>
</organism>
<dbReference type="Proteomes" id="UP000253495">
    <property type="component" value="Unassembled WGS sequence"/>
</dbReference>
<reference evidence="2 3" key="1">
    <citation type="submission" date="2018-07" db="EMBL/GenBank/DDBJ databases">
        <title>Genomic Encyclopedia of Type Strains, Phase III (KMG-III): the genomes of soil and plant-associated and newly described type strains.</title>
        <authorList>
            <person name="Whitman W."/>
        </authorList>
    </citation>
    <scope>NUCLEOTIDE SEQUENCE [LARGE SCALE GENOMIC DNA]</scope>
    <source>
        <strain evidence="2 3">CECT 8575</strain>
    </source>
</reference>
<dbReference type="GO" id="GO:0097351">
    <property type="term" value="F:toxin sequestering activity"/>
    <property type="evidence" value="ECO:0007669"/>
    <property type="project" value="TreeGrafter"/>
</dbReference>
<evidence type="ECO:0000313" key="3">
    <source>
        <dbReference type="Proteomes" id="UP000253495"/>
    </source>
</evidence>
<dbReference type="InterPro" id="IPR051416">
    <property type="entry name" value="phD-YefM_TA_antitoxins"/>
</dbReference>
<comment type="caution">
    <text evidence="2">The sequence shown here is derived from an EMBL/GenBank/DDBJ whole genome shotgun (WGS) entry which is preliminary data.</text>
</comment>
<name>A0A368VV72_9ACTN</name>
<sequence length="123" mass="13379">MRGCPALSGLGNPSCVVTAAQMACLTYSYYTVFMSEVPVRVLNQETASVLARVKRGEEIEVTERGAVVARLVPAAANPLSEMAASGKLRLPTIDDPMPRPRGPVRTDHESGELVSEMRDEERY</sequence>
<evidence type="ECO:0000256" key="1">
    <source>
        <dbReference type="SAM" id="MobiDB-lite"/>
    </source>
</evidence>
<proteinExistence type="predicted"/>
<feature type="compositionally biased region" description="Basic and acidic residues" evidence="1">
    <location>
        <begin position="104"/>
        <end position="123"/>
    </location>
</feature>
<gene>
    <name evidence="2" type="ORF">DFQ14_10344</name>
</gene>
<dbReference type="PANTHER" id="PTHR35377">
    <property type="entry name" value="ANTITOXIN VAPB49-RELATED-RELATED"/>
    <property type="match status" value="1"/>
</dbReference>